<name>A0AAW2MTA6_9LAMI</name>
<accession>A0AAW2MTA6</accession>
<reference evidence="2" key="2">
    <citation type="journal article" date="2024" name="Plant">
        <title>Genomic evolution and insights into agronomic trait innovations of Sesamum species.</title>
        <authorList>
            <person name="Miao H."/>
            <person name="Wang L."/>
            <person name="Qu L."/>
            <person name="Liu H."/>
            <person name="Sun Y."/>
            <person name="Le M."/>
            <person name="Wang Q."/>
            <person name="Wei S."/>
            <person name="Zheng Y."/>
            <person name="Lin W."/>
            <person name="Duan Y."/>
            <person name="Cao H."/>
            <person name="Xiong S."/>
            <person name="Wang X."/>
            <person name="Wei L."/>
            <person name="Li C."/>
            <person name="Ma Q."/>
            <person name="Ju M."/>
            <person name="Zhao R."/>
            <person name="Li G."/>
            <person name="Mu C."/>
            <person name="Tian Q."/>
            <person name="Mei H."/>
            <person name="Zhang T."/>
            <person name="Gao T."/>
            <person name="Zhang H."/>
        </authorList>
    </citation>
    <scope>NUCLEOTIDE SEQUENCE</scope>
    <source>
        <strain evidence="2">G01</strain>
    </source>
</reference>
<dbReference type="EMBL" id="JACGWK010000009">
    <property type="protein sequence ID" value="KAL0333958.1"/>
    <property type="molecule type" value="Genomic_DNA"/>
</dbReference>
<comment type="caution">
    <text evidence="2">The sequence shown here is derived from an EMBL/GenBank/DDBJ whole genome shotgun (WGS) entry which is preliminary data.</text>
</comment>
<feature type="region of interest" description="Disordered" evidence="1">
    <location>
        <begin position="1"/>
        <end position="83"/>
    </location>
</feature>
<sequence length="83" mass="8746">IMFTGALPPPRRGRREYSRGRGPLRAKRADPGPAAPSSEVVSQPLQISADSSVVGSYAAGASSSQARPDVGPPPHQCRQRLLL</sequence>
<proteinExistence type="predicted"/>
<protein>
    <submittedName>
        <fullName evidence="2">Uncharacterized protein</fullName>
    </submittedName>
</protein>
<feature type="non-terminal residue" evidence="2">
    <location>
        <position position="1"/>
    </location>
</feature>
<dbReference type="AlphaFoldDB" id="A0AAW2MTA6"/>
<organism evidence="2">
    <name type="scientific">Sesamum angustifolium</name>
    <dbReference type="NCBI Taxonomy" id="2727405"/>
    <lineage>
        <taxon>Eukaryota</taxon>
        <taxon>Viridiplantae</taxon>
        <taxon>Streptophyta</taxon>
        <taxon>Embryophyta</taxon>
        <taxon>Tracheophyta</taxon>
        <taxon>Spermatophyta</taxon>
        <taxon>Magnoliopsida</taxon>
        <taxon>eudicotyledons</taxon>
        <taxon>Gunneridae</taxon>
        <taxon>Pentapetalae</taxon>
        <taxon>asterids</taxon>
        <taxon>lamiids</taxon>
        <taxon>Lamiales</taxon>
        <taxon>Pedaliaceae</taxon>
        <taxon>Sesamum</taxon>
    </lineage>
</organism>
<gene>
    <name evidence="2" type="ORF">Sangu_1552000</name>
</gene>
<reference evidence="2" key="1">
    <citation type="submission" date="2020-06" db="EMBL/GenBank/DDBJ databases">
        <authorList>
            <person name="Li T."/>
            <person name="Hu X."/>
            <person name="Zhang T."/>
            <person name="Song X."/>
            <person name="Zhang H."/>
            <person name="Dai N."/>
            <person name="Sheng W."/>
            <person name="Hou X."/>
            <person name="Wei L."/>
        </authorList>
    </citation>
    <scope>NUCLEOTIDE SEQUENCE</scope>
    <source>
        <strain evidence="2">G01</strain>
        <tissue evidence="2">Leaf</tissue>
    </source>
</reference>
<feature type="compositionally biased region" description="Low complexity" evidence="1">
    <location>
        <begin position="48"/>
        <end position="66"/>
    </location>
</feature>
<evidence type="ECO:0000313" key="2">
    <source>
        <dbReference type="EMBL" id="KAL0333958.1"/>
    </source>
</evidence>
<evidence type="ECO:0000256" key="1">
    <source>
        <dbReference type="SAM" id="MobiDB-lite"/>
    </source>
</evidence>